<evidence type="ECO:0000256" key="5">
    <source>
        <dbReference type="ARBA" id="ARBA00023136"/>
    </source>
</evidence>
<dbReference type="PhylomeDB" id="Q8U304"/>
<evidence type="ECO:0000256" key="3">
    <source>
        <dbReference type="ARBA" id="ARBA00022692"/>
    </source>
</evidence>
<comment type="subcellular location">
    <subcellularLocation>
        <location evidence="1">Cell membrane</location>
    </subcellularLocation>
</comment>
<keyword evidence="5 6" id="KW-0472">Membrane</keyword>
<sequence length="128" mass="14779">METFHCEVPKMSQLLEGLYITILGIVVVFSVLAILAIVMDLIGRTERKLVEKEKKKEVEDKKVEPVKVEKKLDEKKIAIITAAILAYLRGKQPKEVPIKRKPSPNWWLSGLITQMEEVENFNYEIGKW</sequence>
<keyword evidence="4 6" id="KW-1133">Transmembrane helix</keyword>
<dbReference type="PATRIC" id="fig|186497.12.peg.708"/>
<evidence type="ECO:0000256" key="2">
    <source>
        <dbReference type="ARBA" id="ARBA00022475"/>
    </source>
</evidence>
<dbReference type="PIRSF" id="PIRSF018867">
    <property type="entry name" value="Na_decarb_PF0672"/>
    <property type="match status" value="1"/>
</dbReference>
<evidence type="ECO:0000256" key="1">
    <source>
        <dbReference type="ARBA" id="ARBA00004236"/>
    </source>
</evidence>
<accession>Q8U304</accession>
<dbReference type="GO" id="GO:0015081">
    <property type="term" value="F:sodium ion transmembrane transporter activity"/>
    <property type="evidence" value="ECO:0007669"/>
    <property type="project" value="InterPro"/>
</dbReference>
<evidence type="ECO:0000256" key="6">
    <source>
        <dbReference type="SAM" id="Phobius"/>
    </source>
</evidence>
<reference evidence="7 8" key="1">
    <citation type="journal article" date="1999" name="Genetics">
        <title>Divergence of the hyperthermophilic archaea Pyrococcus furiosus and P. horikoshii inferred from complete genomic sequences.</title>
        <authorList>
            <person name="Maeder D.L."/>
            <person name="Weiss R.B."/>
            <person name="Dunn D.M."/>
            <person name="Cherry J.L."/>
            <person name="Gonzalez J.M."/>
            <person name="DiRuggiero J."/>
            <person name="Robb F.T."/>
        </authorList>
    </citation>
    <scope>NUCLEOTIDE SEQUENCE [LARGE SCALE GENOMIC DNA]</scope>
    <source>
        <strain evidence="8">ATCC 43587 / DSM 3638 / JCM 8422 / Vc1</strain>
    </source>
</reference>
<proteinExistence type="predicted"/>
<dbReference type="PaxDb" id="186497-PF0672"/>
<keyword evidence="2" id="KW-1003">Cell membrane</keyword>
<dbReference type="Proteomes" id="UP000001013">
    <property type="component" value="Chromosome"/>
</dbReference>
<dbReference type="InterPro" id="IPR014497">
    <property type="entry name" value="MeMalonyl-CoA_deCOase_dsu"/>
</dbReference>
<dbReference type="AlphaFoldDB" id="Q8U304"/>
<protein>
    <submittedName>
        <fullName evidence="7">Uncharacterized protein</fullName>
    </submittedName>
</protein>
<dbReference type="KEGG" id="pfu:PF0672"/>
<dbReference type="STRING" id="186497.PF0672"/>
<dbReference type="NCBIfam" id="TIGR01195">
    <property type="entry name" value="oadG_fam"/>
    <property type="match status" value="1"/>
</dbReference>
<keyword evidence="3 6" id="KW-0812">Transmembrane</keyword>
<evidence type="ECO:0000313" key="8">
    <source>
        <dbReference type="Proteomes" id="UP000001013"/>
    </source>
</evidence>
<dbReference type="eggNOG" id="arCOG05797">
    <property type="taxonomic scope" value="Archaea"/>
</dbReference>
<organism evidence="7 8">
    <name type="scientific">Pyrococcus furiosus (strain ATCC 43587 / DSM 3638 / JCM 8422 / Vc1)</name>
    <dbReference type="NCBI Taxonomy" id="186497"/>
    <lineage>
        <taxon>Archaea</taxon>
        <taxon>Methanobacteriati</taxon>
        <taxon>Methanobacteriota</taxon>
        <taxon>Thermococci</taxon>
        <taxon>Thermococcales</taxon>
        <taxon>Thermococcaceae</taxon>
        <taxon>Pyrococcus</taxon>
    </lineage>
</organism>
<gene>
    <name evidence="7" type="ordered locus">PF0672</name>
</gene>
<dbReference type="EMBL" id="AE009950">
    <property type="protein sequence ID" value="AAL80796.1"/>
    <property type="molecule type" value="Genomic_DNA"/>
</dbReference>
<evidence type="ECO:0000313" key="7">
    <source>
        <dbReference type="EMBL" id="AAL80796.1"/>
    </source>
</evidence>
<keyword evidence="8" id="KW-1185">Reference proteome</keyword>
<evidence type="ECO:0000256" key="4">
    <source>
        <dbReference type="ARBA" id="ARBA00022989"/>
    </source>
</evidence>
<feature type="transmembrane region" description="Helical" evidence="6">
    <location>
        <begin position="18"/>
        <end position="42"/>
    </location>
</feature>
<dbReference type="Pfam" id="PF04277">
    <property type="entry name" value="OAD_gamma"/>
    <property type="match status" value="1"/>
</dbReference>
<dbReference type="GO" id="GO:0005886">
    <property type="term" value="C:plasma membrane"/>
    <property type="evidence" value="ECO:0007669"/>
    <property type="project" value="UniProtKB-SubCell"/>
</dbReference>
<dbReference type="HOGENOM" id="CLU_1954744_0_0_2"/>
<dbReference type="InterPro" id="IPR005899">
    <property type="entry name" value="Na_pump_deCOase"/>
</dbReference>
<name>Q8U304_PYRFU</name>
<dbReference type="GO" id="GO:0036376">
    <property type="term" value="P:sodium ion export across plasma membrane"/>
    <property type="evidence" value="ECO:0007669"/>
    <property type="project" value="InterPro"/>
</dbReference>